<dbReference type="AlphaFoldDB" id="A0A0M3JMR5"/>
<reference evidence="2 3" key="2">
    <citation type="submission" date="2018-11" db="EMBL/GenBank/DDBJ databases">
        <authorList>
            <consortium name="Pathogen Informatics"/>
        </authorList>
    </citation>
    <scope>NUCLEOTIDE SEQUENCE [LARGE SCALE GENOMIC DNA]</scope>
</reference>
<organism evidence="4">
    <name type="scientific">Anisakis simplex</name>
    <name type="common">Herring worm</name>
    <dbReference type="NCBI Taxonomy" id="6269"/>
    <lineage>
        <taxon>Eukaryota</taxon>
        <taxon>Metazoa</taxon>
        <taxon>Ecdysozoa</taxon>
        <taxon>Nematoda</taxon>
        <taxon>Chromadorea</taxon>
        <taxon>Rhabditida</taxon>
        <taxon>Spirurina</taxon>
        <taxon>Ascaridomorpha</taxon>
        <taxon>Ascaridoidea</taxon>
        <taxon>Anisakidae</taxon>
        <taxon>Anisakis</taxon>
        <taxon>Anisakis simplex complex</taxon>
    </lineage>
</organism>
<name>A0A0M3JMR5_ANISI</name>
<dbReference type="OrthoDB" id="8898434at2759"/>
<evidence type="ECO:0000256" key="1">
    <source>
        <dbReference type="SAM" id="MobiDB-lite"/>
    </source>
</evidence>
<gene>
    <name evidence="2" type="ORF">ASIM_LOCUS8696</name>
</gene>
<evidence type="ECO:0000313" key="3">
    <source>
        <dbReference type="Proteomes" id="UP000267096"/>
    </source>
</evidence>
<dbReference type="WBParaSite" id="ASIM_0000895401-mRNA-1">
    <property type="protein sequence ID" value="ASIM_0000895401-mRNA-1"/>
    <property type="gene ID" value="ASIM_0000895401"/>
</dbReference>
<feature type="compositionally biased region" description="Polar residues" evidence="1">
    <location>
        <begin position="20"/>
        <end position="35"/>
    </location>
</feature>
<protein>
    <submittedName>
        <fullName evidence="4">Ashwin</fullName>
    </submittedName>
</protein>
<dbReference type="Proteomes" id="UP000267096">
    <property type="component" value="Unassembled WGS sequence"/>
</dbReference>
<reference evidence="4" key="1">
    <citation type="submission" date="2017-02" db="UniProtKB">
        <authorList>
            <consortium name="WormBaseParasite"/>
        </authorList>
    </citation>
    <scope>IDENTIFICATION</scope>
</reference>
<sequence length="66" mass="6545">MKKLGKPVPDAPTVLAPGEKSNSVAPATTNGTPITTVGGPAVPTKRVVGITKVNFVSGSKLSTTGD</sequence>
<feature type="region of interest" description="Disordered" evidence="1">
    <location>
        <begin position="1"/>
        <end position="38"/>
    </location>
</feature>
<accession>A0A0M3JMR5</accession>
<proteinExistence type="predicted"/>
<evidence type="ECO:0000313" key="2">
    <source>
        <dbReference type="EMBL" id="VDK33723.1"/>
    </source>
</evidence>
<keyword evidence="3" id="KW-1185">Reference proteome</keyword>
<dbReference type="EMBL" id="UYRR01024338">
    <property type="protein sequence ID" value="VDK33723.1"/>
    <property type="molecule type" value="Genomic_DNA"/>
</dbReference>
<evidence type="ECO:0000313" key="4">
    <source>
        <dbReference type="WBParaSite" id="ASIM_0000895401-mRNA-1"/>
    </source>
</evidence>